<evidence type="ECO:0000256" key="1">
    <source>
        <dbReference type="SAM" id="MobiDB-lite"/>
    </source>
</evidence>
<feature type="region of interest" description="Disordered" evidence="1">
    <location>
        <begin position="1"/>
        <end position="59"/>
    </location>
</feature>
<evidence type="ECO:0000313" key="3">
    <source>
        <dbReference type="Proteomes" id="UP001057375"/>
    </source>
</evidence>
<protein>
    <submittedName>
        <fullName evidence="2">Uncharacterized protein</fullName>
    </submittedName>
</protein>
<feature type="non-terminal residue" evidence="2">
    <location>
        <position position="1"/>
    </location>
</feature>
<proteinExistence type="predicted"/>
<reference evidence="2" key="1">
    <citation type="submission" date="2022-03" db="EMBL/GenBank/DDBJ databases">
        <title>Draft genome sequence of Aduncisulcus paluster, a free-living microaerophilic Fornicata.</title>
        <authorList>
            <person name="Yuyama I."/>
            <person name="Kume K."/>
            <person name="Tamura T."/>
            <person name="Inagaki Y."/>
            <person name="Hashimoto T."/>
        </authorList>
    </citation>
    <scope>NUCLEOTIDE SEQUENCE</scope>
    <source>
        <strain evidence="2">NY0171</strain>
    </source>
</reference>
<organism evidence="2 3">
    <name type="scientific">Aduncisulcus paluster</name>
    <dbReference type="NCBI Taxonomy" id="2918883"/>
    <lineage>
        <taxon>Eukaryota</taxon>
        <taxon>Metamonada</taxon>
        <taxon>Carpediemonas-like organisms</taxon>
        <taxon>Aduncisulcus</taxon>
    </lineage>
</organism>
<dbReference type="EMBL" id="BQXS01004033">
    <property type="protein sequence ID" value="GKT36124.1"/>
    <property type="molecule type" value="Genomic_DNA"/>
</dbReference>
<accession>A0ABQ5KUM2</accession>
<dbReference type="Proteomes" id="UP001057375">
    <property type="component" value="Unassembled WGS sequence"/>
</dbReference>
<comment type="caution">
    <text evidence="2">The sequence shown here is derived from an EMBL/GenBank/DDBJ whole genome shotgun (WGS) entry which is preliminary data.</text>
</comment>
<sequence>VKAKKKPVVESDDDDELYTPTSVKKKPKDCKMTGSRRSARIRAKEASERREATDANDEK</sequence>
<keyword evidence="3" id="KW-1185">Reference proteome</keyword>
<gene>
    <name evidence="2" type="ORF">ADUPG1_003112</name>
</gene>
<feature type="compositionally biased region" description="Basic and acidic residues" evidence="1">
    <location>
        <begin position="42"/>
        <end position="59"/>
    </location>
</feature>
<evidence type="ECO:0000313" key="2">
    <source>
        <dbReference type="EMBL" id="GKT36124.1"/>
    </source>
</evidence>
<name>A0ABQ5KUM2_9EUKA</name>